<dbReference type="EMBL" id="BGPR01000009">
    <property type="protein sequence ID" value="GBL76229.1"/>
    <property type="molecule type" value="Genomic_DNA"/>
</dbReference>
<evidence type="ECO:0000313" key="3">
    <source>
        <dbReference type="Proteomes" id="UP000499080"/>
    </source>
</evidence>
<feature type="region of interest" description="Disordered" evidence="1">
    <location>
        <begin position="167"/>
        <end position="189"/>
    </location>
</feature>
<accession>A0A4Y2AA51</accession>
<gene>
    <name evidence="2" type="ORF">AVEN_234495_1</name>
</gene>
<dbReference type="Proteomes" id="UP000499080">
    <property type="component" value="Unassembled WGS sequence"/>
</dbReference>
<organism evidence="2 3">
    <name type="scientific">Araneus ventricosus</name>
    <name type="common">Orbweaver spider</name>
    <name type="synonym">Epeira ventricosa</name>
    <dbReference type="NCBI Taxonomy" id="182803"/>
    <lineage>
        <taxon>Eukaryota</taxon>
        <taxon>Metazoa</taxon>
        <taxon>Ecdysozoa</taxon>
        <taxon>Arthropoda</taxon>
        <taxon>Chelicerata</taxon>
        <taxon>Arachnida</taxon>
        <taxon>Araneae</taxon>
        <taxon>Araneomorphae</taxon>
        <taxon>Entelegynae</taxon>
        <taxon>Araneoidea</taxon>
        <taxon>Araneidae</taxon>
        <taxon>Araneus</taxon>
    </lineage>
</organism>
<dbReference type="AlphaFoldDB" id="A0A4Y2AA51"/>
<name>A0A4Y2AA51_ARAVE</name>
<reference evidence="2 3" key="1">
    <citation type="journal article" date="2019" name="Sci. Rep.">
        <title>Orb-weaving spider Araneus ventricosus genome elucidates the spidroin gene catalogue.</title>
        <authorList>
            <person name="Kono N."/>
            <person name="Nakamura H."/>
            <person name="Ohtoshi R."/>
            <person name="Moran D.A.P."/>
            <person name="Shinohara A."/>
            <person name="Yoshida Y."/>
            <person name="Fujiwara M."/>
            <person name="Mori M."/>
            <person name="Tomita M."/>
            <person name="Arakawa K."/>
        </authorList>
    </citation>
    <scope>NUCLEOTIDE SEQUENCE [LARGE SCALE GENOMIC DNA]</scope>
</reference>
<evidence type="ECO:0000256" key="1">
    <source>
        <dbReference type="SAM" id="MobiDB-lite"/>
    </source>
</evidence>
<keyword evidence="3" id="KW-1185">Reference proteome</keyword>
<proteinExistence type="predicted"/>
<feature type="region of interest" description="Disordered" evidence="1">
    <location>
        <begin position="123"/>
        <end position="143"/>
    </location>
</feature>
<feature type="compositionally biased region" description="Polar residues" evidence="1">
    <location>
        <begin position="125"/>
        <end position="135"/>
    </location>
</feature>
<protein>
    <submittedName>
        <fullName evidence="2">Uncharacterized protein</fullName>
    </submittedName>
</protein>
<evidence type="ECO:0000313" key="2">
    <source>
        <dbReference type="EMBL" id="GBL76229.1"/>
    </source>
</evidence>
<sequence>MAKLVSFLTENGNLKKQPPDTTSSSRFLSFTKTSQTYGLRPSRGSIPRTLISPPTIQYGFRSSSKFPQDQARSPGLFAKLKIRNLTWEKCKSGSQKTPHETTLVPVFREAKNDLPSQNPSPPFINRSSSPHQASGISFHKSSEGRRPPFILTISSFTKAGFENLLNQNPKNTALSPPRHVGDSVNQRLC</sequence>
<comment type="caution">
    <text evidence="2">The sequence shown here is derived from an EMBL/GenBank/DDBJ whole genome shotgun (WGS) entry which is preliminary data.</text>
</comment>